<comment type="caution">
    <text evidence="1">The sequence shown here is derived from an EMBL/GenBank/DDBJ whole genome shotgun (WGS) entry which is preliminary data.</text>
</comment>
<organism evidence="1 2">
    <name type="scientific">Eumeta variegata</name>
    <name type="common">Bagworm moth</name>
    <name type="synonym">Eumeta japonica</name>
    <dbReference type="NCBI Taxonomy" id="151549"/>
    <lineage>
        <taxon>Eukaryota</taxon>
        <taxon>Metazoa</taxon>
        <taxon>Ecdysozoa</taxon>
        <taxon>Arthropoda</taxon>
        <taxon>Hexapoda</taxon>
        <taxon>Insecta</taxon>
        <taxon>Pterygota</taxon>
        <taxon>Neoptera</taxon>
        <taxon>Endopterygota</taxon>
        <taxon>Lepidoptera</taxon>
        <taxon>Glossata</taxon>
        <taxon>Ditrysia</taxon>
        <taxon>Tineoidea</taxon>
        <taxon>Psychidae</taxon>
        <taxon>Oiketicinae</taxon>
        <taxon>Eumeta</taxon>
    </lineage>
</organism>
<dbReference type="EMBL" id="BGZK01000467">
    <property type="protein sequence ID" value="GBP45247.1"/>
    <property type="molecule type" value="Genomic_DNA"/>
</dbReference>
<protein>
    <submittedName>
        <fullName evidence="1">Uncharacterized protein</fullName>
    </submittedName>
</protein>
<reference evidence="1 2" key="1">
    <citation type="journal article" date="2019" name="Commun. Biol.">
        <title>The bagworm genome reveals a unique fibroin gene that provides high tensile strength.</title>
        <authorList>
            <person name="Kono N."/>
            <person name="Nakamura H."/>
            <person name="Ohtoshi R."/>
            <person name="Tomita M."/>
            <person name="Numata K."/>
            <person name="Arakawa K."/>
        </authorList>
    </citation>
    <scope>NUCLEOTIDE SEQUENCE [LARGE SCALE GENOMIC DNA]</scope>
</reference>
<keyword evidence="2" id="KW-1185">Reference proteome</keyword>
<dbReference type="Proteomes" id="UP000299102">
    <property type="component" value="Unassembled WGS sequence"/>
</dbReference>
<proteinExistence type="predicted"/>
<evidence type="ECO:0000313" key="2">
    <source>
        <dbReference type="Proteomes" id="UP000299102"/>
    </source>
</evidence>
<name>A0A4C1W5A0_EUMVA</name>
<dbReference type="AlphaFoldDB" id="A0A4C1W5A0"/>
<evidence type="ECO:0000313" key="1">
    <source>
        <dbReference type="EMBL" id="GBP45247.1"/>
    </source>
</evidence>
<gene>
    <name evidence="1" type="ORF">EVAR_28995_1</name>
</gene>
<sequence>MESLTSIVWGGRHSDSKGVLVDEAQNLKWILLLPATDRSAGADIDTDNNRYISANANNNLAKFQHIYFKAGFYDINRSGSTFKASFNLLSRTSARGERRLKMEIRFKRDAFCTRSSPLLLNCVTPSACHETPHKCTAESTRLFVFLIRGESAASAESFHESIFCFAAGGARATTRAGVFLL</sequence>
<accession>A0A4C1W5A0</accession>